<evidence type="ECO:0000313" key="3">
    <source>
        <dbReference type="EMBL" id="TNM32727.1"/>
    </source>
</evidence>
<dbReference type="RefSeq" id="WP_139641202.1">
    <property type="nucleotide sequence ID" value="NZ_BAAAZS010000051.1"/>
</dbReference>
<comment type="caution">
    <text evidence="3">The sequence shown here is derived from an EMBL/GenBank/DDBJ whole genome shotgun (WGS) entry which is preliminary data.</text>
</comment>
<dbReference type="Proteomes" id="UP000311713">
    <property type="component" value="Unassembled WGS sequence"/>
</dbReference>
<feature type="domain" description="YdbS-like PH" evidence="2">
    <location>
        <begin position="84"/>
        <end position="161"/>
    </location>
</feature>
<evidence type="ECO:0000259" key="2">
    <source>
        <dbReference type="Pfam" id="PF03703"/>
    </source>
</evidence>
<dbReference type="EMBL" id="VDGT01000003">
    <property type="protein sequence ID" value="TNM32727.1"/>
    <property type="molecule type" value="Genomic_DNA"/>
</dbReference>
<evidence type="ECO:0000256" key="1">
    <source>
        <dbReference type="SAM" id="Phobius"/>
    </source>
</evidence>
<dbReference type="InterPro" id="IPR005182">
    <property type="entry name" value="YdbS-like_PH"/>
</dbReference>
<gene>
    <name evidence="3" type="ORF">FH715_05215</name>
</gene>
<dbReference type="PANTHER" id="PTHR34473">
    <property type="entry name" value="UPF0699 TRANSMEMBRANE PROTEIN YDBS"/>
    <property type="match status" value="1"/>
</dbReference>
<name>A0A5C4VA50_9ACTN</name>
<feature type="transmembrane region" description="Helical" evidence="1">
    <location>
        <begin position="30"/>
        <end position="54"/>
    </location>
</feature>
<reference evidence="3 4" key="1">
    <citation type="submission" date="2019-06" db="EMBL/GenBank/DDBJ databases">
        <title>Draft genome of Streptomyces sedi sp. JCM16909.</title>
        <authorList>
            <person name="Klykleung N."/>
            <person name="Tanasupawat S."/>
            <person name="Kudo T."/>
            <person name="Yuki M."/>
            <person name="Ohkuma M."/>
        </authorList>
    </citation>
    <scope>NUCLEOTIDE SEQUENCE [LARGE SCALE GENOMIC DNA]</scope>
    <source>
        <strain evidence="3 4">JCM 16909</strain>
    </source>
</reference>
<dbReference type="PANTHER" id="PTHR34473:SF3">
    <property type="entry name" value="TRANSMEMBRANE PROTEIN-RELATED"/>
    <property type="match status" value="1"/>
</dbReference>
<feature type="transmembrane region" description="Helical" evidence="1">
    <location>
        <begin position="60"/>
        <end position="82"/>
    </location>
</feature>
<organism evidence="3 4">
    <name type="scientific">Streptomyces sedi</name>
    <dbReference type="NCBI Taxonomy" id="555059"/>
    <lineage>
        <taxon>Bacteria</taxon>
        <taxon>Bacillati</taxon>
        <taxon>Actinomycetota</taxon>
        <taxon>Actinomycetes</taxon>
        <taxon>Kitasatosporales</taxon>
        <taxon>Streptomycetaceae</taxon>
        <taxon>Streptomyces</taxon>
    </lineage>
</organism>
<protein>
    <recommendedName>
        <fullName evidence="2">YdbS-like PH domain-containing protein</fullName>
    </recommendedName>
</protein>
<dbReference type="AlphaFoldDB" id="A0A5C4VA50"/>
<sequence>MMDLGVPPSGGVGGVALRPPRHRVERRAMALWAARGLAFSLPLVGVLAVAYAFWSASRPWTGPLLVAASVLVPLHAVVMPLWRYRVHRWESTEEAVFAAEGWIVRQWRIAPLSRIQTVDTVRGPVEQLLGLSTLVVTTASSSGAISIRGLDPGVASEAADRLAEITRRTPGDAT</sequence>
<dbReference type="Pfam" id="PF03703">
    <property type="entry name" value="bPH_2"/>
    <property type="match status" value="1"/>
</dbReference>
<keyword evidence="1" id="KW-0472">Membrane</keyword>
<keyword evidence="1" id="KW-1133">Transmembrane helix</keyword>
<accession>A0A5C4VA50</accession>
<keyword evidence="4" id="KW-1185">Reference proteome</keyword>
<keyword evidence="1" id="KW-0812">Transmembrane</keyword>
<dbReference type="OrthoDB" id="3730669at2"/>
<proteinExistence type="predicted"/>
<evidence type="ECO:0000313" key="4">
    <source>
        <dbReference type="Proteomes" id="UP000311713"/>
    </source>
</evidence>